<sequence>MGTDSDATGERQEAATSDGQWCRLAKTALPAGLTHAPSRRFLVEEGLPVAAADLDFTGLGTDGPEAGADGLFVLGETDYCGRVVLDGSTGEVYLMEEAGHDARRDLLASSLPALAGLIRETEELSAAARRTEEYGGRRGPAVVAEARDAAERRMRAVDPRLFASDIPPAHWSTVLLMRSLSWGARPGGPGEPLHVFDADLVEDLARLAGDGTVHRFAPDRLPSRLTHEPTRRLLIGMGLPSDGGLFNACEEPLRTMGEVYPKSFGSETGDVGEIEGGGDGPVDRRYQREFLALGWWPHDLAVALDGTTGRLELPGWYDDGEPHPYLHHDLSALLYACWTYERLRGEWDRWEYGAAEETWQVFDPKNLLHRCVDEMVEAVDPEAFATPRHSWRMLAEDDHTGGLLA</sequence>
<dbReference type="AlphaFoldDB" id="A0A9X2LHN0"/>
<comment type="caution">
    <text evidence="1">The sequence shown here is derived from an EMBL/GenBank/DDBJ whole genome shotgun (WGS) entry which is preliminary data.</text>
</comment>
<protein>
    <submittedName>
        <fullName evidence="1">SUKH-4 family immunity protein</fullName>
    </submittedName>
</protein>
<accession>A0A9X2LHN0</accession>
<proteinExistence type="predicted"/>
<dbReference type="InterPro" id="IPR025851">
    <property type="entry name" value="SUKH-4"/>
</dbReference>
<evidence type="ECO:0000313" key="2">
    <source>
        <dbReference type="Proteomes" id="UP001142374"/>
    </source>
</evidence>
<dbReference type="EMBL" id="JANIID010000013">
    <property type="protein sequence ID" value="MCQ8771363.1"/>
    <property type="molecule type" value="Genomic_DNA"/>
</dbReference>
<organism evidence="1 2">
    <name type="scientific">Streptomyces telluris</name>
    <dbReference type="NCBI Taxonomy" id="2720021"/>
    <lineage>
        <taxon>Bacteria</taxon>
        <taxon>Bacillati</taxon>
        <taxon>Actinomycetota</taxon>
        <taxon>Actinomycetes</taxon>
        <taxon>Kitasatosporales</taxon>
        <taxon>Streptomycetaceae</taxon>
        <taxon>Streptomyces</taxon>
    </lineage>
</organism>
<dbReference type="RefSeq" id="WP_168092161.1">
    <property type="nucleotide sequence ID" value="NZ_JAATER010000057.1"/>
</dbReference>
<dbReference type="Pfam" id="PF14435">
    <property type="entry name" value="SUKH-4"/>
    <property type="match status" value="2"/>
</dbReference>
<evidence type="ECO:0000313" key="1">
    <source>
        <dbReference type="EMBL" id="MCQ8771363.1"/>
    </source>
</evidence>
<name>A0A9X2LHN0_9ACTN</name>
<reference evidence="1" key="1">
    <citation type="submission" date="2022-06" db="EMBL/GenBank/DDBJ databases">
        <title>WGS of actinobacteria.</title>
        <authorList>
            <person name="Thawai C."/>
        </authorList>
    </citation>
    <scope>NUCLEOTIDE SEQUENCE</scope>
    <source>
        <strain evidence="1">AA8</strain>
    </source>
</reference>
<dbReference type="Proteomes" id="UP001142374">
    <property type="component" value="Unassembled WGS sequence"/>
</dbReference>
<keyword evidence="2" id="KW-1185">Reference proteome</keyword>
<gene>
    <name evidence="1" type="ORF">NQU55_16555</name>
</gene>